<evidence type="ECO:0000313" key="3">
    <source>
        <dbReference type="Proteomes" id="UP000748756"/>
    </source>
</evidence>
<protein>
    <submittedName>
        <fullName evidence="2">Uncharacterized protein</fullName>
    </submittedName>
</protein>
<keyword evidence="3" id="KW-1185">Reference proteome</keyword>
<feature type="region of interest" description="Disordered" evidence="1">
    <location>
        <begin position="1"/>
        <end position="25"/>
    </location>
</feature>
<evidence type="ECO:0000256" key="1">
    <source>
        <dbReference type="SAM" id="MobiDB-lite"/>
    </source>
</evidence>
<feature type="compositionally biased region" description="Basic residues" evidence="1">
    <location>
        <begin position="1"/>
        <end position="10"/>
    </location>
</feature>
<proteinExistence type="predicted"/>
<reference evidence="2" key="1">
    <citation type="journal article" date="2020" name="Fungal Divers.">
        <title>Resolving the Mortierellaceae phylogeny through synthesis of multi-gene phylogenetics and phylogenomics.</title>
        <authorList>
            <person name="Vandepol N."/>
            <person name="Liber J."/>
            <person name="Desiro A."/>
            <person name="Na H."/>
            <person name="Kennedy M."/>
            <person name="Barry K."/>
            <person name="Grigoriev I.V."/>
            <person name="Miller A.N."/>
            <person name="O'Donnell K."/>
            <person name="Stajich J.E."/>
            <person name="Bonito G."/>
        </authorList>
    </citation>
    <scope>NUCLEOTIDE SEQUENCE</scope>
    <source>
        <strain evidence="2">NRRL 6426</strain>
    </source>
</reference>
<dbReference type="AlphaFoldDB" id="A0A9P5S277"/>
<accession>A0A9P5S277</accession>
<gene>
    <name evidence="2" type="ORF">BG015_006292</name>
</gene>
<feature type="compositionally biased region" description="Polar residues" evidence="1">
    <location>
        <begin position="13"/>
        <end position="25"/>
    </location>
</feature>
<sequence length="90" mass="9939">MDDHPKRKRPLSQGPSHLTSPSFTNLDIPTKKIRLARDEIGIEVVDNNPAPIDSRNIVGDNALVTLGDSTTEIADQDKLIQLDLLNRKGQ</sequence>
<organism evidence="2 3">
    <name type="scientific">Linnemannia schmuckeri</name>
    <dbReference type="NCBI Taxonomy" id="64567"/>
    <lineage>
        <taxon>Eukaryota</taxon>
        <taxon>Fungi</taxon>
        <taxon>Fungi incertae sedis</taxon>
        <taxon>Mucoromycota</taxon>
        <taxon>Mortierellomycotina</taxon>
        <taxon>Mortierellomycetes</taxon>
        <taxon>Mortierellales</taxon>
        <taxon>Mortierellaceae</taxon>
        <taxon>Linnemannia</taxon>
    </lineage>
</organism>
<dbReference type="EMBL" id="JAAAUQ010000299">
    <property type="protein sequence ID" value="KAF9151717.1"/>
    <property type="molecule type" value="Genomic_DNA"/>
</dbReference>
<name>A0A9P5S277_9FUNG</name>
<comment type="caution">
    <text evidence="2">The sequence shown here is derived from an EMBL/GenBank/DDBJ whole genome shotgun (WGS) entry which is preliminary data.</text>
</comment>
<evidence type="ECO:0000313" key="2">
    <source>
        <dbReference type="EMBL" id="KAF9151717.1"/>
    </source>
</evidence>
<dbReference type="Proteomes" id="UP000748756">
    <property type="component" value="Unassembled WGS sequence"/>
</dbReference>